<accession>A0ABQ0FYW4</accession>
<evidence type="ECO:0000313" key="2">
    <source>
        <dbReference type="EMBL" id="GAB1310702.1"/>
    </source>
</evidence>
<proteinExistence type="predicted"/>
<keyword evidence="3" id="KW-1185">Reference proteome</keyword>
<organism evidence="2 3">
    <name type="scientific">Madurella fahalii</name>
    <dbReference type="NCBI Taxonomy" id="1157608"/>
    <lineage>
        <taxon>Eukaryota</taxon>
        <taxon>Fungi</taxon>
        <taxon>Dikarya</taxon>
        <taxon>Ascomycota</taxon>
        <taxon>Pezizomycotina</taxon>
        <taxon>Sordariomycetes</taxon>
        <taxon>Sordariomycetidae</taxon>
        <taxon>Sordariales</taxon>
        <taxon>Sordariales incertae sedis</taxon>
        <taxon>Madurella</taxon>
    </lineage>
</organism>
<reference evidence="2 3" key="1">
    <citation type="submission" date="2024-09" db="EMBL/GenBank/DDBJ databases">
        <title>Itraconazole resistance in Madurella fahalii resulting from another homologue of gene encoding cytochrome P450 14-alpha sterol demethylase (CYP51).</title>
        <authorList>
            <person name="Yoshioka I."/>
            <person name="Fahal A.H."/>
            <person name="Kaneko S."/>
            <person name="Yaguchi T."/>
        </authorList>
    </citation>
    <scope>NUCLEOTIDE SEQUENCE [LARGE SCALE GENOMIC DNA]</scope>
    <source>
        <strain evidence="2 3">IFM 68171</strain>
    </source>
</reference>
<gene>
    <name evidence="2" type="ORF">MFIFM68171_00912</name>
</gene>
<feature type="coiled-coil region" evidence="1">
    <location>
        <begin position="14"/>
        <end position="41"/>
    </location>
</feature>
<dbReference type="EMBL" id="BAAFSV010000001">
    <property type="protein sequence ID" value="GAB1310702.1"/>
    <property type="molecule type" value="Genomic_DNA"/>
</dbReference>
<protein>
    <submittedName>
        <fullName evidence="2">Uncharacterized protein</fullName>
    </submittedName>
</protein>
<evidence type="ECO:0000313" key="3">
    <source>
        <dbReference type="Proteomes" id="UP001628179"/>
    </source>
</evidence>
<keyword evidence="1" id="KW-0175">Coiled coil</keyword>
<name>A0ABQ0FYW4_9PEZI</name>
<evidence type="ECO:0000256" key="1">
    <source>
        <dbReference type="SAM" id="Coils"/>
    </source>
</evidence>
<dbReference type="Proteomes" id="UP001628179">
    <property type="component" value="Unassembled WGS sequence"/>
</dbReference>
<dbReference type="GeneID" id="98171657"/>
<sequence>MDVNRLPPVEKLPLAVRKDVRDEWENNKADLEKQLSDLMGTQWTIDINPLAVWPYHNDGYAKESLGSCIKNYVEGALYQLKYVSGRNGDADFLDEVNAICHARVLTLEFDDADPPRFRTGGCDVRDGRLRILFGATGLGINIHHCLDESTLLGALNAAPNGAPLSFAARNDIRNEYDPKIGAVRKEMAEMLGKAEEQITLNPNFEASFAALAAAAKAGNKDLRDDWEGNLGGWTLRYFEALAYQMKSIQVGEDEMVREGLLEAVSTNEYVFRVVDKLKYDSYCETDIEDGVLYLQCTPSKWGVNIDHVAQKLMDRL</sequence>
<comment type="caution">
    <text evidence="2">The sequence shown here is derived from an EMBL/GenBank/DDBJ whole genome shotgun (WGS) entry which is preliminary data.</text>
</comment>
<dbReference type="RefSeq" id="XP_070912435.1">
    <property type="nucleotide sequence ID" value="XM_071056334.1"/>
</dbReference>